<sequence>MFRSEGIKSLAVGFITYFLVTTIYCILDENMLQNMLKVKSYRKGGKIGEYKKQQTINYDKFHFINYLHNIG</sequence>
<evidence type="ECO:0000256" key="1">
    <source>
        <dbReference type="SAM" id="Phobius"/>
    </source>
</evidence>
<evidence type="ECO:0000313" key="2">
    <source>
        <dbReference type="EMBL" id="SNS34307.1"/>
    </source>
</evidence>
<organism evidence="2 3">
    <name type="scientific">Anaerovirgula multivorans</name>
    <dbReference type="NCBI Taxonomy" id="312168"/>
    <lineage>
        <taxon>Bacteria</taxon>
        <taxon>Bacillati</taxon>
        <taxon>Bacillota</taxon>
        <taxon>Clostridia</taxon>
        <taxon>Peptostreptococcales</taxon>
        <taxon>Natronincolaceae</taxon>
        <taxon>Anaerovirgula</taxon>
    </lineage>
</organism>
<dbReference type="Proteomes" id="UP000198304">
    <property type="component" value="Unassembled WGS sequence"/>
</dbReference>
<keyword evidence="1" id="KW-0812">Transmembrane</keyword>
<accession>A0A239DPP9</accession>
<dbReference type="RefSeq" id="WP_089282753.1">
    <property type="nucleotide sequence ID" value="NZ_FZOJ01000008.1"/>
</dbReference>
<keyword evidence="3" id="KW-1185">Reference proteome</keyword>
<keyword evidence="1" id="KW-0472">Membrane</keyword>
<keyword evidence="1" id="KW-1133">Transmembrane helix</keyword>
<dbReference type="AlphaFoldDB" id="A0A239DPP9"/>
<name>A0A239DPP9_9FIRM</name>
<proteinExistence type="predicted"/>
<gene>
    <name evidence="2" type="ORF">SAMN05446037_100874</name>
</gene>
<feature type="transmembrane region" description="Helical" evidence="1">
    <location>
        <begin position="6"/>
        <end position="27"/>
    </location>
</feature>
<dbReference type="EMBL" id="FZOJ01000008">
    <property type="protein sequence ID" value="SNS34307.1"/>
    <property type="molecule type" value="Genomic_DNA"/>
</dbReference>
<evidence type="ECO:0000313" key="3">
    <source>
        <dbReference type="Proteomes" id="UP000198304"/>
    </source>
</evidence>
<protein>
    <submittedName>
        <fullName evidence="2">Uncharacterized protein</fullName>
    </submittedName>
</protein>
<reference evidence="2 3" key="1">
    <citation type="submission" date="2017-06" db="EMBL/GenBank/DDBJ databases">
        <authorList>
            <person name="Kim H.J."/>
            <person name="Triplett B.A."/>
        </authorList>
    </citation>
    <scope>NUCLEOTIDE SEQUENCE [LARGE SCALE GENOMIC DNA]</scope>
    <source>
        <strain evidence="2 3">SCA</strain>
    </source>
</reference>